<accession>A0A6L2PGK8</accession>
<sequence>MFQDDKPVERDSVYLGAGAPQLPEAGTNRRRQLPPIGSKSQASGQQPAEADMQSAKLTVAGPV</sequence>
<dbReference type="InParanoid" id="A0A6L2PGK8"/>
<proteinExistence type="predicted"/>
<feature type="region of interest" description="Disordered" evidence="1">
    <location>
        <begin position="1"/>
        <end position="63"/>
    </location>
</feature>
<name>A0A6L2PGK8_COPFO</name>
<evidence type="ECO:0000313" key="3">
    <source>
        <dbReference type="Proteomes" id="UP000502823"/>
    </source>
</evidence>
<keyword evidence="3" id="KW-1185">Reference proteome</keyword>
<dbReference type="EMBL" id="BLKM01000312">
    <property type="protein sequence ID" value="GFG31506.1"/>
    <property type="molecule type" value="Genomic_DNA"/>
</dbReference>
<reference evidence="3" key="1">
    <citation type="submission" date="2020-01" db="EMBL/GenBank/DDBJ databases">
        <title>Draft genome sequence of the Termite Coptotermes fromosanus.</title>
        <authorList>
            <person name="Itakura S."/>
            <person name="Yosikawa Y."/>
            <person name="Umezawa K."/>
        </authorList>
    </citation>
    <scope>NUCLEOTIDE SEQUENCE [LARGE SCALE GENOMIC DNA]</scope>
</reference>
<gene>
    <name evidence="2" type="ORF">Cfor_11663</name>
</gene>
<dbReference type="AlphaFoldDB" id="A0A6L2PGK8"/>
<organism evidence="2 3">
    <name type="scientific">Coptotermes formosanus</name>
    <name type="common">Formosan subterranean termite</name>
    <dbReference type="NCBI Taxonomy" id="36987"/>
    <lineage>
        <taxon>Eukaryota</taxon>
        <taxon>Metazoa</taxon>
        <taxon>Ecdysozoa</taxon>
        <taxon>Arthropoda</taxon>
        <taxon>Hexapoda</taxon>
        <taxon>Insecta</taxon>
        <taxon>Pterygota</taxon>
        <taxon>Neoptera</taxon>
        <taxon>Polyneoptera</taxon>
        <taxon>Dictyoptera</taxon>
        <taxon>Blattodea</taxon>
        <taxon>Blattoidea</taxon>
        <taxon>Termitoidae</taxon>
        <taxon>Rhinotermitidae</taxon>
        <taxon>Coptotermes</taxon>
    </lineage>
</organism>
<evidence type="ECO:0000256" key="1">
    <source>
        <dbReference type="SAM" id="MobiDB-lite"/>
    </source>
</evidence>
<dbReference type="Proteomes" id="UP000502823">
    <property type="component" value="Unassembled WGS sequence"/>
</dbReference>
<evidence type="ECO:0000313" key="2">
    <source>
        <dbReference type="EMBL" id="GFG31506.1"/>
    </source>
</evidence>
<protein>
    <submittedName>
        <fullName evidence="2">Uncharacterized protein</fullName>
    </submittedName>
</protein>
<comment type="caution">
    <text evidence="2">The sequence shown here is derived from an EMBL/GenBank/DDBJ whole genome shotgun (WGS) entry which is preliminary data.</text>
</comment>
<feature type="compositionally biased region" description="Basic and acidic residues" evidence="1">
    <location>
        <begin position="1"/>
        <end position="12"/>
    </location>
</feature>